<proteinExistence type="predicted"/>
<dbReference type="AlphaFoldDB" id="A0A951UBJ1"/>
<comment type="caution">
    <text evidence="2">The sequence shown here is derived from an EMBL/GenBank/DDBJ whole genome shotgun (WGS) entry which is preliminary data.</text>
</comment>
<evidence type="ECO:0000313" key="2">
    <source>
        <dbReference type="EMBL" id="MBW4545716.1"/>
    </source>
</evidence>
<reference evidence="2" key="2">
    <citation type="journal article" date="2022" name="Microbiol. Resour. Announc.">
        <title>Metagenome Sequencing to Explore Phylogenomics of Terrestrial Cyanobacteria.</title>
        <authorList>
            <person name="Ward R.D."/>
            <person name="Stajich J.E."/>
            <person name="Johansen J.R."/>
            <person name="Huntemann M."/>
            <person name="Clum A."/>
            <person name="Foster B."/>
            <person name="Foster B."/>
            <person name="Roux S."/>
            <person name="Palaniappan K."/>
            <person name="Varghese N."/>
            <person name="Mukherjee S."/>
            <person name="Reddy T.B.K."/>
            <person name="Daum C."/>
            <person name="Copeland A."/>
            <person name="Chen I.A."/>
            <person name="Ivanova N.N."/>
            <person name="Kyrpides N.C."/>
            <person name="Shapiro N."/>
            <person name="Eloe-Fadrosh E.A."/>
            <person name="Pietrasiak N."/>
        </authorList>
    </citation>
    <scope>NUCLEOTIDE SEQUENCE</scope>
    <source>
        <strain evidence="2">CPER-KK1</strain>
    </source>
</reference>
<sequence>MADQQVLILGGRGRIGSSVAQDLVAHTEAKITVTGRPTSPEVTARQKGQPQVQFLALDLADQEGLTKAIASHDLVIHCAGPFVYRDASVLKTCIEQGVSYLDVSDNRAFTRKAIACREAAAQKGVTAIVNSGIFPGVSNSMVRHDVEQLDEAERIHLSYLVAGSGGAGITVMRTTFLGLQEPFEAWIDGQWQEVKPYSQREKIEFPAPYGKAGVYWFDMPEAFTLVDSFPVKTVITKFGSVPDFYNHLTWIAAHVFPPSWLKNPGGIEFLSHVSHRMTDVSDRISGIGVAIRSEVKGYKEGKPACVCSTLVHENTAVAAGAGTGSLAELMLNGKLSKPGVWPVEQVLSTALFEATMQSRGLNIDYETTAEAVVL</sequence>
<evidence type="ECO:0000313" key="3">
    <source>
        <dbReference type="Proteomes" id="UP000753908"/>
    </source>
</evidence>
<dbReference type="InterPro" id="IPR005097">
    <property type="entry name" value="Sacchrp_dh_NADP-bd"/>
</dbReference>
<dbReference type="InterPro" id="IPR036291">
    <property type="entry name" value="NAD(P)-bd_dom_sf"/>
</dbReference>
<dbReference type="Proteomes" id="UP000753908">
    <property type="component" value="Unassembled WGS sequence"/>
</dbReference>
<organism evidence="2 3">
    <name type="scientific">Symplocastrum torsivum CPER-KK1</name>
    <dbReference type="NCBI Taxonomy" id="450513"/>
    <lineage>
        <taxon>Bacteria</taxon>
        <taxon>Bacillati</taxon>
        <taxon>Cyanobacteriota</taxon>
        <taxon>Cyanophyceae</taxon>
        <taxon>Oscillatoriophycideae</taxon>
        <taxon>Oscillatoriales</taxon>
        <taxon>Microcoleaceae</taxon>
        <taxon>Symplocastrum</taxon>
    </lineage>
</organism>
<accession>A0A951UBJ1</accession>
<dbReference type="Gene3D" id="3.40.50.720">
    <property type="entry name" value="NAD(P)-binding Rossmann-like Domain"/>
    <property type="match status" value="1"/>
</dbReference>
<dbReference type="PANTHER" id="PTHR43796:SF2">
    <property type="entry name" value="CARBOXYNORSPERMIDINE SYNTHASE"/>
    <property type="match status" value="1"/>
</dbReference>
<dbReference type="EMBL" id="JAHHIF010000017">
    <property type="protein sequence ID" value="MBW4545716.1"/>
    <property type="molecule type" value="Genomic_DNA"/>
</dbReference>
<protein>
    <submittedName>
        <fullName evidence="2">Saccharopine dehydrogenase NADP-binding domain-containing protein</fullName>
    </submittedName>
</protein>
<dbReference type="SUPFAM" id="SSF51735">
    <property type="entry name" value="NAD(P)-binding Rossmann-fold domains"/>
    <property type="match status" value="1"/>
</dbReference>
<reference evidence="2" key="1">
    <citation type="submission" date="2021-05" db="EMBL/GenBank/DDBJ databases">
        <authorList>
            <person name="Pietrasiak N."/>
            <person name="Ward R."/>
            <person name="Stajich J.E."/>
            <person name="Kurbessoian T."/>
        </authorList>
    </citation>
    <scope>NUCLEOTIDE SEQUENCE</scope>
    <source>
        <strain evidence="2">CPER-KK1</strain>
    </source>
</reference>
<feature type="domain" description="Saccharopine dehydrogenase NADP binding" evidence="1">
    <location>
        <begin position="6"/>
        <end position="128"/>
    </location>
</feature>
<dbReference type="PANTHER" id="PTHR43796">
    <property type="entry name" value="CARBOXYNORSPERMIDINE SYNTHASE"/>
    <property type="match status" value="1"/>
</dbReference>
<gene>
    <name evidence="2" type="ORF">KME25_14890</name>
</gene>
<name>A0A951UBJ1_9CYAN</name>
<dbReference type="Gene3D" id="3.30.360.10">
    <property type="entry name" value="Dihydrodipicolinate Reductase, domain 2"/>
    <property type="match status" value="1"/>
</dbReference>
<dbReference type="Pfam" id="PF03435">
    <property type="entry name" value="Sacchrp_dh_NADP"/>
    <property type="match status" value="1"/>
</dbReference>
<evidence type="ECO:0000259" key="1">
    <source>
        <dbReference type="Pfam" id="PF03435"/>
    </source>
</evidence>